<comment type="subcellular location">
    <subcellularLocation>
        <location evidence="1 11">Cytoplasm</location>
        <location evidence="1 11">Cytoskeleton</location>
    </subcellularLocation>
</comment>
<sequence>MALMSQEDILSSTRTVGQGLEALKQEHETIKATLLNTGDSLDPDDRAVIEEKSRIIDKNLESIRLGIEESQVMMALASHLQHQEAEKQKYKAHIRQLYQEIAWLRDEQGTTLQSLNKAEQRVAQLEEENKHLSFMNSLKKYDGPDDETVEIVEAKQNGMSVSLAELGFEPDDDMSNDLSIPTQSTTSESSNGYEIPHRLRTLHNLVIQYTSRGQYEVAVPILKDAIEDLEKSHGKEHLDVATLYNILALVYKDQHKYNDAVNLLQKALSIREKCYGENHPAIASTLQNIAILYGRRKQFAEAEPLCLRSLKISEAAHGPDHQDVAKMLNNLALMCQYQGKYDQVEQYYRRSVAIFTKLYGPDSSNVAKTNVYLGASYLKQGKFEEAKAVYKEVLDKAHVKYYGAITPTNRTIWQIAEAREAKKDYDGSVQEGHDWKEPLGSENGQSYQNMLRSLAAIYRRQGKYQAAESIEDALLRAKKAGLVQRDSKSPSK</sequence>
<keyword evidence="13" id="KW-1185">Reference proteome</keyword>
<dbReference type="InterPro" id="IPR019734">
    <property type="entry name" value="TPR_rpt"/>
</dbReference>
<keyword evidence="9 11" id="KW-0206">Cytoskeleton</keyword>
<dbReference type="InterPro" id="IPR002151">
    <property type="entry name" value="Kinesin_light"/>
</dbReference>
<evidence type="ECO:0000256" key="7">
    <source>
        <dbReference type="ARBA" id="ARBA00023054"/>
    </source>
</evidence>
<dbReference type="AlphaFoldDB" id="A0A7E4W8D8"/>
<dbReference type="PRINTS" id="PR00381">
    <property type="entry name" value="KINESINLIGHT"/>
</dbReference>
<keyword evidence="6 10" id="KW-0802">TPR repeat</keyword>
<feature type="coiled-coil region" evidence="12">
    <location>
        <begin position="80"/>
        <end position="135"/>
    </location>
</feature>
<accession>A0A7E4W8D8</accession>
<name>A0A7E4W8D8_PANRE</name>
<keyword evidence="4 11" id="KW-0493">Microtubule</keyword>
<dbReference type="Gene3D" id="1.25.40.10">
    <property type="entry name" value="Tetratricopeptide repeat domain"/>
    <property type="match status" value="1"/>
</dbReference>
<proteinExistence type="inferred from homology"/>
<dbReference type="GO" id="GO:0005874">
    <property type="term" value="C:microtubule"/>
    <property type="evidence" value="ECO:0007669"/>
    <property type="project" value="UniProtKB-UniRule"/>
</dbReference>
<reference evidence="14" key="2">
    <citation type="submission" date="2020-10" db="UniProtKB">
        <authorList>
            <consortium name="WormBaseParasite"/>
        </authorList>
    </citation>
    <scope>IDENTIFICATION</scope>
</reference>
<evidence type="ECO:0000256" key="2">
    <source>
        <dbReference type="ARBA" id="ARBA00009622"/>
    </source>
</evidence>
<evidence type="ECO:0000256" key="12">
    <source>
        <dbReference type="SAM" id="Coils"/>
    </source>
</evidence>
<dbReference type="GO" id="GO:0005871">
    <property type="term" value="C:kinesin complex"/>
    <property type="evidence" value="ECO:0007669"/>
    <property type="project" value="UniProtKB-UniRule"/>
</dbReference>
<organism evidence="13 14">
    <name type="scientific">Panagrellus redivivus</name>
    <name type="common">Microworm</name>
    <dbReference type="NCBI Taxonomy" id="6233"/>
    <lineage>
        <taxon>Eukaryota</taxon>
        <taxon>Metazoa</taxon>
        <taxon>Ecdysozoa</taxon>
        <taxon>Nematoda</taxon>
        <taxon>Chromadorea</taxon>
        <taxon>Rhabditida</taxon>
        <taxon>Tylenchina</taxon>
        <taxon>Panagrolaimomorpha</taxon>
        <taxon>Panagrolaimoidea</taxon>
        <taxon>Panagrolaimidae</taxon>
        <taxon>Panagrellus</taxon>
    </lineage>
</organism>
<dbReference type="Proteomes" id="UP000492821">
    <property type="component" value="Unassembled WGS sequence"/>
</dbReference>
<evidence type="ECO:0000256" key="4">
    <source>
        <dbReference type="ARBA" id="ARBA00022701"/>
    </source>
</evidence>
<dbReference type="WBParaSite" id="Pan_g7527.t1">
    <property type="protein sequence ID" value="Pan_g7527.t1"/>
    <property type="gene ID" value="Pan_g7527"/>
</dbReference>
<evidence type="ECO:0000256" key="6">
    <source>
        <dbReference type="ARBA" id="ARBA00022803"/>
    </source>
</evidence>
<keyword evidence="5" id="KW-0677">Repeat</keyword>
<evidence type="ECO:0000313" key="13">
    <source>
        <dbReference type="Proteomes" id="UP000492821"/>
    </source>
</evidence>
<dbReference type="SMART" id="SM00028">
    <property type="entry name" value="TPR"/>
    <property type="match status" value="4"/>
</dbReference>
<keyword evidence="8 11" id="KW-0505">Motor protein</keyword>
<dbReference type="GO" id="GO:0005737">
    <property type="term" value="C:cytoplasm"/>
    <property type="evidence" value="ECO:0007669"/>
    <property type="project" value="TreeGrafter"/>
</dbReference>
<evidence type="ECO:0000313" key="14">
    <source>
        <dbReference type="WBParaSite" id="Pan_g7527.t1"/>
    </source>
</evidence>
<evidence type="ECO:0000256" key="11">
    <source>
        <dbReference type="RuleBase" id="RU367020"/>
    </source>
</evidence>
<dbReference type="Pfam" id="PF13374">
    <property type="entry name" value="TPR_10"/>
    <property type="match status" value="1"/>
</dbReference>
<dbReference type="PANTHER" id="PTHR45783:SF3">
    <property type="entry name" value="KINESIN LIGHT CHAIN"/>
    <property type="match status" value="1"/>
</dbReference>
<reference evidence="13" key="1">
    <citation type="journal article" date="2013" name="Genetics">
        <title>The draft genome and transcriptome of Panagrellus redivivus are shaped by the harsh demands of a free-living lifestyle.</title>
        <authorList>
            <person name="Srinivasan J."/>
            <person name="Dillman A.R."/>
            <person name="Macchietto M.G."/>
            <person name="Heikkinen L."/>
            <person name="Lakso M."/>
            <person name="Fracchia K.M."/>
            <person name="Antoshechkin I."/>
            <person name="Mortazavi A."/>
            <person name="Wong G."/>
            <person name="Sternberg P.W."/>
        </authorList>
    </citation>
    <scope>NUCLEOTIDE SEQUENCE [LARGE SCALE GENOMIC DNA]</scope>
    <source>
        <strain evidence="13">MT8872</strain>
    </source>
</reference>
<dbReference type="GO" id="GO:0019894">
    <property type="term" value="F:kinesin binding"/>
    <property type="evidence" value="ECO:0007669"/>
    <property type="project" value="TreeGrafter"/>
</dbReference>
<comment type="subunit">
    <text evidence="11">Oligomeric complex composed of two heavy chains and two light chains.</text>
</comment>
<evidence type="ECO:0000256" key="8">
    <source>
        <dbReference type="ARBA" id="ARBA00023175"/>
    </source>
</evidence>
<dbReference type="Pfam" id="PF13424">
    <property type="entry name" value="TPR_12"/>
    <property type="match status" value="2"/>
</dbReference>
<feature type="repeat" description="TPR" evidence="10">
    <location>
        <begin position="241"/>
        <end position="274"/>
    </location>
</feature>
<comment type="similarity">
    <text evidence="2 11">Belongs to the kinesin light chain family.</text>
</comment>
<dbReference type="InterPro" id="IPR011990">
    <property type="entry name" value="TPR-like_helical_dom_sf"/>
</dbReference>
<protein>
    <recommendedName>
        <fullName evidence="11">Kinesin light chain</fullName>
    </recommendedName>
</protein>
<dbReference type="SUPFAM" id="SSF48452">
    <property type="entry name" value="TPR-like"/>
    <property type="match status" value="2"/>
</dbReference>
<dbReference type="Pfam" id="PF13181">
    <property type="entry name" value="TPR_8"/>
    <property type="match status" value="1"/>
</dbReference>
<evidence type="ECO:0000256" key="3">
    <source>
        <dbReference type="ARBA" id="ARBA00022490"/>
    </source>
</evidence>
<keyword evidence="3 11" id="KW-0963">Cytoplasm</keyword>
<dbReference type="GO" id="GO:0007018">
    <property type="term" value="P:microtubule-based movement"/>
    <property type="evidence" value="ECO:0007669"/>
    <property type="project" value="TreeGrafter"/>
</dbReference>
<evidence type="ECO:0000256" key="1">
    <source>
        <dbReference type="ARBA" id="ARBA00004245"/>
    </source>
</evidence>
<evidence type="ECO:0000256" key="10">
    <source>
        <dbReference type="PROSITE-ProRule" id="PRU00339"/>
    </source>
</evidence>
<dbReference type="PROSITE" id="PS50005">
    <property type="entry name" value="TPR"/>
    <property type="match status" value="1"/>
</dbReference>
<evidence type="ECO:0000256" key="5">
    <source>
        <dbReference type="ARBA" id="ARBA00022737"/>
    </source>
</evidence>
<dbReference type="PANTHER" id="PTHR45783">
    <property type="entry name" value="KINESIN LIGHT CHAIN"/>
    <property type="match status" value="1"/>
</dbReference>
<evidence type="ECO:0000256" key="9">
    <source>
        <dbReference type="ARBA" id="ARBA00023212"/>
    </source>
</evidence>
<keyword evidence="7 12" id="KW-0175">Coiled coil</keyword>
<comment type="function">
    <text evidence="11">Kinesin is a microtubule-associated force-producing protein that play a role in organelle transport.</text>
</comment>